<feature type="transmembrane region" description="Helical" evidence="6">
    <location>
        <begin position="127"/>
        <end position="153"/>
    </location>
</feature>
<dbReference type="GO" id="GO:0015658">
    <property type="term" value="F:branched-chain amino acid transmembrane transporter activity"/>
    <property type="evidence" value="ECO:0007669"/>
    <property type="project" value="InterPro"/>
</dbReference>
<feature type="transmembrane region" description="Helical" evidence="6">
    <location>
        <begin position="44"/>
        <end position="72"/>
    </location>
</feature>
<evidence type="ECO:0000256" key="4">
    <source>
        <dbReference type="ARBA" id="ARBA00022989"/>
    </source>
</evidence>
<evidence type="ECO:0000313" key="7">
    <source>
        <dbReference type="EMBL" id="SFU67614.1"/>
    </source>
</evidence>
<feature type="transmembrane region" description="Helical" evidence="6">
    <location>
        <begin position="212"/>
        <end position="239"/>
    </location>
</feature>
<dbReference type="Proteomes" id="UP000198693">
    <property type="component" value="Unassembled WGS sequence"/>
</dbReference>
<feature type="transmembrane region" description="Helical" evidence="6">
    <location>
        <begin position="259"/>
        <end position="285"/>
    </location>
</feature>
<dbReference type="PANTHER" id="PTHR30482">
    <property type="entry name" value="HIGH-AFFINITY BRANCHED-CHAIN AMINO ACID TRANSPORT SYSTEM PERMEASE"/>
    <property type="match status" value="1"/>
</dbReference>
<keyword evidence="5 6" id="KW-0472">Membrane</keyword>
<feature type="transmembrane region" description="Helical" evidence="6">
    <location>
        <begin position="92"/>
        <end position="115"/>
    </location>
</feature>
<keyword evidence="4 6" id="KW-1133">Transmembrane helix</keyword>
<dbReference type="EMBL" id="FPBP01000006">
    <property type="protein sequence ID" value="SFU67614.1"/>
    <property type="molecule type" value="Genomic_DNA"/>
</dbReference>
<dbReference type="CDD" id="cd06581">
    <property type="entry name" value="TM_PBP1_LivM_like"/>
    <property type="match status" value="1"/>
</dbReference>
<dbReference type="Pfam" id="PF02653">
    <property type="entry name" value="BPD_transp_2"/>
    <property type="match status" value="1"/>
</dbReference>
<dbReference type="AlphaFoldDB" id="A0A1I7I3Y5"/>
<dbReference type="RefSeq" id="WP_089795263.1">
    <property type="nucleotide sequence ID" value="NZ_FPBP01000006.1"/>
</dbReference>
<dbReference type="InterPro" id="IPR001851">
    <property type="entry name" value="ABC_transp_permease"/>
</dbReference>
<keyword evidence="2" id="KW-1003">Cell membrane</keyword>
<keyword evidence="3 6" id="KW-0812">Transmembrane</keyword>
<reference evidence="8" key="1">
    <citation type="submission" date="2016-10" db="EMBL/GenBank/DDBJ databases">
        <authorList>
            <person name="Varghese N."/>
            <person name="Submissions S."/>
        </authorList>
    </citation>
    <scope>NUCLEOTIDE SEQUENCE [LARGE SCALE GENOMIC DNA]</scope>
    <source>
        <strain evidence="8">CGMCC 1.6981</strain>
    </source>
</reference>
<gene>
    <name evidence="7" type="ORF">SAMN04487955_1066</name>
</gene>
<evidence type="ECO:0000256" key="5">
    <source>
        <dbReference type="ARBA" id="ARBA00023136"/>
    </source>
</evidence>
<evidence type="ECO:0000256" key="1">
    <source>
        <dbReference type="ARBA" id="ARBA00004429"/>
    </source>
</evidence>
<comment type="subcellular location">
    <subcellularLocation>
        <location evidence="1">Cell inner membrane</location>
        <topology evidence="1">Multi-pass membrane protein</topology>
    </subcellularLocation>
</comment>
<organism evidence="7 8">
    <name type="scientific">Halomonas korlensis</name>
    <dbReference type="NCBI Taxonomy" id="463301"/>
    <lineage>
        <taxon>Bacteria</taxon>
        <taxon>Pseudomonadati</taxon>
        <taxon>Pseudomonadota</taxon>
        <taxon>Gammaproteobacteria</taxon>
        <taxon>Oceanospirillales</taxon>
        <taxon>Halomonadaceae</taxon>
        <taxon>Halomonas</taxon>
    </lineage>
</organism>
<proteinExistence type="predicted"/>
<dbReference type="OrthoDB" id="9034298at2"/>
<evidence type="ECO:0000256" key="6">
    <source>
        <dbReference type="SAM" id="Phobius"/>
    </source>
</evidence>
<evidence type="ECO:0000313" key="8">
    <source>
        <dbReference type="Proteomes" id="UP000198693"/>
    </source>
</evidence>
<name>A0A1I7I3Y5_9GAMM</name>
<dbReference type="InterPro" id="IPR043428">
    <property type="entry name" value="LivM-like"/>
</dbReference>
<keyword evidence="8" id="KW-1185">Reference proteome</keyword>
<dbReference type="PANTHER" id="PTHR30482:SF17">
    <property type="entry name" value="ABC TRANSPORTER ATP-BINDING PROTEIN"/>
    <property type="match status" value="1"/>
</dbReference>
<accession>A0A1I7I3Y5</accession>
<evidence type="ECO:0000256" key="2">
    <source>
        <dbReference type="ARBA" id="ARBA00022475"/>
    </source>
</evidence>
<sequence length="356" mass="38563">MLHRYPKRVAIIMLVLLAIVATFPLWGPTLFGSQSDFILEKLTLMVILALFAMSLDLLVGVIGLVSLGHALFFGLGAYTLALASPEFDAASLWWMLPLVMLVAAVAALVVGLLVIRTKGIFFIMTTLAFGQMLYYLISTAPFAGGTDGVFIMFRPSVTAGESVLLDLDNPQTFFYLCLGMLVAGFLFLRWLTRSYFGQVLDGIHDNEHRMQALGYATGGYKLVAFVISGVLAAVAGMLAAMQYGFANPAQLGWHTSGEVLMMLILGGMGTIFGPILGAFAYEILLYVYEHLTVHWPILMGLTIIAAVLVLPRGIAGLIIAPPGKAELMKSPWLRRLGRNRPPADIPVKPAVPNKEG</sequence>
<feature type="transmembrane region" description="Helical" evidence="6">
    <location>
        <begin position="173"/>
        <end position="191"/>
    </location>
</feature>
<dbReference type="STRING" id="463301.SAMN04487955_1066"/>
<feature type="transmembrane region" description="Helical" evidence="6">
    <location>
        <begin position="12"/>
        <end position="32"/>
    </location>
</feature>
<dbReference type="GO" id="GO:0005886">
    <property type="term" value="C:plasma membrane"/>
    <property type="evidence" value="ECO:0007669"/>
    <property type="project" value="UniProtKB-SubCell"/>
</dbReference>
<protein>
    <submittedName>
        <fullName evidence="7">Amino acid/amide ABC transporter membrane protein 2, HAAT family (TC 3.A.1.4.-)</fullName>
    </submittedName>
</protein>
<evidence type="ECO:0000256" key="3">
    <source>
        <dbReference type="ARBA" id="ARBA00022692"/>
    </source>
</evidence>
<feature type="transmembrane region" description="Helical" evidence="6">
    <location>
        <begin position="297"/>
        <end position="320"/>
    </location>
</feature>